<feature type="domain" description="RecF/RecN/SMC N-terminal" evidence="15">
    <location>
        <begin position="2"/>
        <end position="385"/>
    </location>
</feature>
<comment type="function">
    <text evidence="12 13 14">The RecF protein is involved in DNA metabolism; it is required for DNA replication and normal SOS inducibility. RecF binds preferentially to single-stranded, linear DNA. It also seems to bind ATP.</text>
</comment>
<dbReference type="PANTHER" id="PTHR32182">
    <property type="entry name" value="DNA REPLICATION AND REPAIR PROTEIN RECF"/>
    <property type="match status" value="1"/>
</dbReference>
<dbReference type="Proteomes" id="UP000183530">
    <property type="component" value="Chromosome"/>
</dbReference>
<dbReference type="Pfam" id="PF02463">
    <property type="entry name" value="SMC_N"/>
    <property type="match status" value="1"/>
</dbReference>
<dbReference type="InterPro" id="IPR042174">
    <property type="entry name" value="RecF_2"/>
</dbReference>
<dbReference type="KEGG" id="nae:BHE16_08240"/>
<dbReference type="PANTHER" id="PTHR32182:SF0">
    <property type="entry name" value="DNA REPLICATION AND REPAIR PROTEIN RECF"/>
    <property type="match status" value="1"/>
</dbReference>
<evidence type="ECO:0000256" key="11">
    <source>
        <dbReference type="ARBA" id="ARBA00023236"/>
    </source>
</evidence>
<comment type="similarity">
    <text evidence="2 13 14">Belongs to the RecF family.</text>
</comment>
<dbReference type="InterPro" id="IPR027417">
    <property type="entry name" value="P-loop_NTPase"/>
</dbReference>
<protein>
    <recommendedName>
        <fullName evidence="3 13">DNA replication and repair protein RecF</fullName>
    </recommendedName>
</protein>
<dbReference type="PROSITE" id="PS00617">
    <property type="entry name" value="RECF_1"/>
    <property type="match status" value="1"/>
</dbReference>
<evidence type="ECO:0000256" key="1">
    <source>
        <dbReference type="ARBA" id="ARBA00004496"/>
    </source>
</evidence>
<feature type="binding site" evidence="13">
    <location>
        <begin position="30"/>
        <end position="37"/>
    </location>
    <ligand>
        <name>ATP</name>
        <dbReference type="ChEBI" id="CHEBI:30616"/>
    </ligand>
</feature>
<dbReference type="OrthoDB" id="9803889at2"/>
<proteinExistence type="inferred from homology"/>
<dbReference type="InterPro" id="IPR001238">
    <property type="entry name" value="DNA-binding_RecF"/>
</dbReference>
<dbReference type="GO" id="GO:0000731">
    <property type="term" value="P:DNA synthesis involved in DNA repair"/>
    <property type="evidence" value="ECO:0007669"/>
    <property type="project" value="TreeGrafter"/>
</dbReference>
<keyword evidence="7 13" id="KW-0227">DNA damage</keyword>
<gene>
    <name evidence="13" type="primary">recF</name>
    <name evidence="16" type="ORF">BHE16_08240</name>
</gene>
<evidence type="ECO:0000256" key="12">
    <source>
        <dbReference type="ARBA" id="ARBA00025401"/>
    </source>
</evidence>
<evidence type="ECO:0000256" key="13">
    <source>
        <dbReference type="HAMAP-Rule" id="MF_00365"/>
    </source>
</evidence>
<keyword evidence="5 13" id="KW-0235">DNA replication</keyword>
<evidence type="ECO:0000256" key="4">
    <source>
        <dbReference type="ARBA" id="ARBA00022490"/>
    </source>
</evidence>
<evidence type="ECO:0000259" key="15">
    <source>
        <dbReference type="Pfam" id="PF02463"/>
    </source>
</evidence>
<sequence>MFITHLSLTDYRTYQQADIELGEGTFVFVGSNGVGKTNVVESINYLAHLASHRVSNDAPLVRFGAPRAIVRARVERGSDPEARQAASVQLEITPKGANRARINRSNNVRPADILGIVRCVMFAPEDLEIVKGDPSVRRRFFDDFLVTLQPAQASNRKDYDRVLRQRNALLKSAKGSRSLSDAHAATLEVWDQHLAQTGARLLKGRLSALATLTPHLVNAYAGLTDGSKTVFAHYRSSILQELEDDGAAFGAQSSTEDASVESGDGLSLTAETPLEEIESMFRAALLQRRKKEMDRGLTLVGPHRDEIELFIGDFPAKGFASHGETWSLALALRLACFETLLENDPTEGAAPILILDDVFAELDTSRRAKLLSAMERADQVLITAAVAEDVPSELQGTIIPVSSGVVGSA</sequence>
<dbReference type="AlphaFoldDB" id="A0A1L2ZPQ3"/>
<organism evidence="16 17">
    <name type="scientific">Neomicrococcus aestuarii</name>
    <dbReference type="NCBI Taxonomy" id="556325"/>
    <lineage>
        <taxon>Bacteria</taxon>
        <taxon>Bacillati</taxon>
        <taxon>Actinomycetota</taxon>
        <taxon>Actinomycetes</taxon>
        <taxon>Micrococcales</taxon>
        <taxon>Micrococcaceae</taxon>
        <taxon>Neomicrococcus</taxon>
    </lineage>
</organism>
<evidence type="ECO:0000256" key="9">
    <source>
        <dbReference type="ARBA" id="ARBA00023125"/>
    </source>
</evidence>
<dbReference type="GO" id="GO:0009432">
    <property type="term" value="P:SOS response"/>
    <property type="evidence" value="ECO:0007669"/>
    <property type="project" value="UniProtKB-UniRule"/>
</dbReference>
<evidence type="ECO:0000313" key="16">
    <source>
        <dbReference type="EMBL" id="APF40991.1"/>
    </source>
</evidence>
<dbReference type="RefSeq" id="WP_071894468.1">
    <property type="nucleotide sequence ID" value="NZ_CP018135.1"/>
</dbReference>
<evidence type="ECO:0000256" key="2">
    <source>
        <dbReference type="ARBA" id="ARBA00008016"/>
    </source>
</evidence>
<dbReference type="GO" id="GO:0006302">
    <property type="term" value="P:double-strand break repair"/>
    <property type="evidence" value="ECO:0007669"/>
    <property type="project" value="TreeGrafter"/>
</dbReference>
<dbReference type="GO" id="GO:0005737">
    <property type="term" value="C:cytoplasm"/>
    <property type="evidence" value="ECO:0007669"/>
    <property type="project" value="UniProtKB-SubCell"/>
</dbReference>
<dbReference type="EMBL" id="CP018135">
    <property type="protein sequence ID" value="APF40991.1"/>
    <property type="molecule type" value="Genomic_DNA"/>
</dbReference>
<evidence type="ECO:0000256" key="14">
    <source>
        <dbReference type="RuleBase" id="RU000578"/>
    </source>
</evidence>
<dbReference type="NCBIfam" id="TIGR00611">
    <property type="entry name" value="recf"/>
    <property type="match status" value="1"/>
</dbReference>
<name>A0A1L2ZPQ3_9MICC</name>
<keyword evidence="17" id="KW-1185">Reference proteome</keyword>
<evidence type="ECO:0000313" key="17">
    <source>
        <dbReference type="Proteomes" id="UP000183530"/>
    </source>
</evidence>
<evidence type="ECO:0000256" key="10">
    <source>
        <dbReference type="ARBA" id="ARBA00023204"/>
    </source>
</evidence>
<dbReference type="PROSITE" id="PS00618">
    <property type="entry name" value="RECF_2"/>
    <property type="match status" value="1"/>
</dbReference>
<keyword evidence="11 13" id="KW-0742">SOS response</keyword>
<dbReference type="GO" id="GO:0003697">
    <property type="term" value="F:single-stranded DNA binding"/>
    <property type="evidence" value="ECO:0007669"/>
    <property type="project" value="UniProtKB-UniRule"/>
</dbReference>
<dbReference type="InterPro" id="IPR003395">
    <property type="entry name" value="RecF/RecN/SMC_N"/>
</dbReference>
<dbReference type="HAMAP" id="MF_00365">
    <property type="entry name" value="RecF"/>
    <property type="match status" value="1"/>
</dbReference>
<comment type="subcellular location">
    <subcellularLocation>
        <location evidence="1 13 14">Cytoplasm</location>
    </subcellularLocation>
</comment>
<accession>A0A1L2ZPQ3</accession>
<keyword evidence="6 13" id="KW-0547">Nucleotide-binding</keyword>
<dbReference type="SUPFAM" id="SSF52540">
    <property type="entry name" value="P-loop containing nucleoside triphosphate hydrolases"/>
    <property type="match status" value="1"/>
</dbReference>
<evidence type="ECO:0000256" key="6">
    <source>
        <dbReference type="ARBA" id="ARBA00022741"/>
    </source>
</evidence>
<evidence type="ECO:0000256" key="7">
    <source>
        <dbReference type="ARBA" id="ARBA00022763"/>
    </source>
</evidence>
<keyword evidence="8 13" id="KW-0067">ATP-binding</keyword>
<dbReference type="InterPro" id="IPR018078">
    <property type="entry name" value="DNA-binding_RecF_CS"/>
</dbReference>
<evidence type="ECO:0000256" key="5">
    <source>
        <dbReference type="ARBA" id="ARBA00022705"/>
    </source>
</evidence>
<keyword evidence="4 13" id="KW-0963">Cytoplasm</keyword>
<keyword evidence="10 13" id="KW-0234">DNA repair</keyword>
<reference evidence="16 17" key="1">
    <citation type="submission" date="2016-11" db="EMBL/GenBank/DDBJ databases">
        <title>Genome sequencing of Zhihengliuella aestuarii B18 antagonistic to Plasmodiophora brassicae.</title>
        <authorList>
            <person name="Luo Y."/>
        </authorList>
    </citation>
    <scope>NUCLEOTIDE SEQUENCE [LARGE SCALE GENOMIC DNA]</scope>
    <source>
        <strain evidence="16 17">B18</strain>
    </source>
</reference>
<evidence type="ECO:0000256" key="8">
    <source>
        <dbReference type="ARBA" id="ARBA00022840"/>
    </source>
</evidence>
<dbReference type="STRING" id="556325.BHE16_08240"/>
<keyword evidence="9 13" id="KW-0238">DNA-binding</keyword>
<evidence type="ECO:0000256" key="3">
    <source>
        <dbReference type="ARBA" id="ARBA00020170"/>
    </source>
</evidence>
<dbReference type="Gene3D" id="1.20.1050.90">
    <property type="entry name" value="RecF/RecN/SMC, N-terminal domain"/>
    <property type="match status" value="1"/>
</dbReference>
<dbReference type="GO" id="GO:0005524">
    <property type="term" value="F:ATP binding"/>
    <property type="evidence" value="ECO:0007669"/>
    <property type="project" value="UniProtKB-UniRule"/>
</dbReference>
<dbReference type="GO" id="GO:0006260">
    <property type="term" value="P:DNA replication"/>
    <property type="evidence" value="ECO:0007669"/>
    <property type="project" value="UniProtKB-UniRule"/>
</dbReference>
<dbReference type="Gene3D" id="3.40.50.300">
    <property type="entry name" value="P-loop containing nucleotide triphosphate hydrolases"/>
    <property type="match status" value="1"/>
</dbReference>